<dbReference type="AlphaFoldDB" id="K1SIT4"/>
<dbReference type="Gene3D" id="3.20.20.140">
    <property type="entry name" value="Metal-dependent hydrolases"/>
    <property type="match status" value="1"/>
</dbReference>
<feature type="domain" description="Amidohydrolase-related" evidence="2">
    <location>
        <begin position="65"/>
        <end position="108"/>
    </location>
</feature>
<sequence length="109" mass="11972">MHDNIKKRINIAAKRQPADLVIKNCKIVNVFTHEIIEGDIAISDGKIAAVGNYSGEKEVDAEGRYALPGFINSHIHIESSFVSPEEFSRLVVPHGTTTIIADPHEIVNV</sequence>
<proteinExistence type="predicted"/>
<protein>
    <submittedName>
        <fullName evidence="3">Adenine deaminase</fullName>
    </submittedName>
</protein>
<evidence type="ECO:0000256" key="1">
    <source>
        <dbReference type="ARBA" id="ARBA00022801"/>
    </source>
</evidence>
<dbReference type="EMBL" id="AJWZ01007231">
    <property type="protein sequence ID" value="EKC57488.1"/>
    <property type="molecule type" value="Genomic_DNA"/>
</dbReference>
<dbReference type="InterPro" id="IPR006680">
    <property type="entry name" value="Amidohydro-rel"/>
</dbReference>
<dbReference type="InterPro" id="IPR011059">
    <property type="entry name" value="Metal-dep_hydrolase_composite"/>
</dbReference>
<dbReference type="SUPFAM" id="SSF51338">
    <property type="entry name" value="Composite domain of metallo-dependent hydrolases"/>
    <property type="match status" value="1"/>
</dbReference>
<dbReference type="PANTHER" id="PTHR11113:SF2">
    <property type="entry name" value="ADENINE DEAMINASE"/>
    <property type="match status" value="1"/>
</dbReference>
<feature type="non-terminal residue" evidence="3">
    <location>
        <position position="109"/>
    </location>
</feature>
<evidence type="ECO:0000313" key="3">
    <source>
        <dbReference type="EMBL" id="EKC57488.1"/>
    </source>
</evidence>
<organism evidence="3">
    <name type="scientific">human gut metagenome</name>
    <dbReference type="NCBI Taxonomy" id="408170"/>
    <lineage>
        <taxon>unclassified sequences</taxon>
        <taxon>metagenomes</taxon>
        <taxon>organismal metagenomes</taxon>
    </lineage>
</organism>
<dbReference type="Gene3D" id="2.30.40.10">
    <property type="entry name" value="Urease, subunit C, domain 1"/>
    <property type="match status" value="1"/>
</dbReference>
<comment type="caution">
    <text evidence="3">The sequence shown here is derived from an EMBL/GenBank/DDBJ whole genome shotgun (WGS) entry which is preliminary data.</text>
</comment>
<dbReference type="Pfam" id="PF01979">
    <property type="entry name" value="Amidohydro_1"/>
    <property type="match status" value="1"/>
</dbReference>
<name>K1SIT4_9ZZZZ</name>
<dbReference type="GO" id="GO:0000034">
    <property type="term" value="F:adenine deaminase activity"/>
    <property type="evidence" value="ECO:0007669"/>
    <property type="project" value="TreeGrafter"/>
</dbReference>
<accession>K1SIT4</accession>
<gene>
    <name evidence="3" type="ORF">OBE_10504</name>
</gene>
<dbReference type="PANTHER" id="PTHR11113">
    <property type="entry name" value="N-ACETYLGLUCOSAMINE-6-PHOSPHATE DEACETYLASE"/>
    <property type="match status" value="1"/>
</dbReference>
<evidence type="ECO:0000259" key="2">
    <source>
        <dbReference type="Pfam" id="PF01979"/>
    </source>
</evidence>
<reference evidence="3" key="1">
    <citation type="journal article" date="2013" name="Environ. Microbiol.">
        <title>Microbiota from the distal guts of lean and obese adolescents exhibit partial functional redundancy besides clear differences in community structure.</title>
        <authorList>
            <person name="Ferrer M."/>
            <person name="Ruiz A."/>
            <person name="Lanza F."/>
            <person name="Haange S.B."/>
            <person name="Oberbach A."/>
            <person name="Till H."/>
            <person name="Bargiela R."/>
            <person name="Campoy C."/>
            <person name="Segura M.T."/>
            <person name="Richter M."/>
            <person name="von Bergen M."/>
            <person name="Seifert J."/>
            <person name="Suarez A."/>
        </authorList>
    </citation>
    <scope>NUCLEOTIDE SEQUENCE</scope>
</reference>
<keyword evidence="1" id="KW-0378">Hydrolase</keyword>